<proteinExistence type="predicted"/>
<evidence type="ECO:0000313" key="4">
    <source>
        <dbReference type="Proteomes" id="UP000653730"/>
    </source>
</evidence>
<organism evidence="3 4">
    <name type="scientific">Sinomicrobium weinanense</name>
    <dbReference type="NCBI Taxonomy" id="2842200"/>
    <lineage>
        <taxon>Bacteria</taxon>
        <taxon>Pseudomonadati</taxon>
        <taxon>Bacteroidota</taxon>
        <taxon>Flavobacteriia</taxon>
        <taxon>Flavobacteriales</taxon>
        <taxon>Flavobacteriaceae</taxon>
        <taxon>Sinomicrobium</taxon>
    </lineage>
</organism>
<evidence type="ECO:0000256" key="1">
    <source>
        <dbReference type="ARBA" id="ARBA00022801"/>
    </source>
</evidence>
<dbReference type="RefSeq" id="WP_187965855.1">
    <property type="nucleotide sequence ID" value="NZ_JACVDC010000034.1"/>
</dbReference>
<dbReference type="GO" id="GO:0016020">
    <property type="term" value="C:membrane"/>
    <property type="evidence" value="ECO:0007669"/>
    <property type="project" value="TreeGrafter"/>
</dbReference>
<dbReference type="PROSITE" id="PS51257">
    <property type="entry name" value="PROKAR_LIPOPROTEIN"/>
    <property type="match status" value="1"/>
</dbReference>
<gene>
    <name evidence="3" type="ORF">IBL28_12085</name>
</gene>
<dbReference type="PANTHER" id="PTHR43798">
    <property type="entry name" value="MONOACYLGLYCEROL LIPASE"/>
    <property type="match status" value="1"/>
</dbReference>
<dbReference type="GO" id="GO:0016787">
    <property type="term" value="F:hydrolase activity"/>
    <property type="evidence" value="ECO:0007669"/>
    <property type="project" value="UniProtKB-KW"/>
</dbReference>
<dbReference type="EMBL" id="JACVDC010000034">
    <property type="protein sequence ID" value="MBC9796712.1"/>
    <property type="molecule type" value="Genomic_DNA"/>
</dbReference>
<feature type="domain" description="AB hydrolase-1" evidence="2">
    <location>
        <begin position="57"/>
        <end position="323"/>
    </location>
</feature>
<dbReference type="Proteomes" id="UP000653730">
    <property type="component" value="Unassembled WGS sequence"/>
</dbReference>
<evidence type="ECO:0000259" key="2">
    <source>
        <dbReference type="Pfam" id="PF00561"/>
    </source>
</evidence>
<dbReference type="Pfam" id="PF00561">
    <property type="entry name" value="Abhydrolase_1"/>
    <property type="match status" value="1"/>
</dbReference>
<sequence>MKTVLSFIFIFLLTISCKPGQEEPLVRKDHTVKSTDGVELHVREVFFKNGTSQNTSPLLMVHGGGPGAIASFDLDVPGGSLASDIAEKGFKVYLMNIRGWERSTLPEYDLSDSTLVAGNYREAGEDINAVIDFIRERDHVKKVSYFGWATGGHWGGYYAALHPHKLAHFISLNSLYGVNAPWELKQFFRSDRDSSLYNKQGFFRKSAKGSLTGKWTSTIPTENKETWRDPGIAEAYDEIAVKLSSLPDTMIVPGGYREESFYMSNGKKYWDAKNISTPSLVMRSELDFWSRPEDLEAINKDLRIEKKKVITIPGTHYLFLDRPERGRDRLIREIVNFLEEY</sequence>
<dbReference type="InterPro" id="IPR029058">
    <property type="entry name" value="AB_hydrolase_fold"/>
</dbReference>
<dbReference type="PANTHER" id="PTHR43798:SF31">
    <property type="entry name" value="AB HYDROLASE SUPERFAMILY PROTEIN YCLE"/>
    <property type="match status" value="1"/>
</dbReference>
<dbReference type="InterPro" id="IPR000073">
    <property type="entry name" value="AB_hydrolase_1"/>
</dbReference>
<keyword evidence="4" id="KW-1185">Reference proteome</keyword>
<dbReference type="InterPro" id="IPR050266">
    <property type="entry name" value="AB_hydrolase_sf"/>
</dbReference>
<dbReference type="Gene3D" id="3.40.50.1820">
    <property type="entry name" value="alpha/beta hydrolase"/>
    <property type="match status" value="1"/>
</dbReference>
<keyword evidence="1 3" id="KW-0378">Hydrolase</keyword>
<protein>
    <submittedName>
        <fullName evidence="3">Alpha/beta hydrolase</fullName>
    </submittedName>
</protein>
<reference evidence="3 4" key="1">
    <citation type="submission" date="2020-09" db="EMBL/GenBank/DDBJ databases">
        <title>Sinomicrobium weinanense sp. nov., a halophilic bacteria isolated from saline-alkali soil.</title>
        <authorList>
            <person name="Wu P."/>
            <person name="Ren H."/>
            <person name="Mei Y."/>
            <person name="Liang Y."/>
            <person name="Chen Z."/>
        </authorList>
    </citation>
    <scope>NUCLEOTIDE SEQUENCE [LARGE SCALE GENOMIC DNA]</scope>
    <source>
        <strain evidence="3 4">FJxs</strain>
    </source>
</reference>
<dbReference type="AlphaFoldDB" id="A0A926JSI5"/>
<accession>A0A926JSI5</accession>
<evidence type="ECO:0000313" key="3">
    <source>
        <dbReference type="EMBL" id="MBC9796712.1"/>
    </source>
</evidence>
<dbReference type="SUPFAM" id="SSF53474">
    <property type="entry name" value="alpha/beta-Hydrolases"/>
    <property type="match status" value="1"/>
</dbReference>
<comment type="caution">
    <text evidence="3">The sequence shown here is derived from an EMBL/GenBank/DDBJ whole genome shotgun (WGS) entry which is preliminary data.</text>
</comment>
<name>A0A926JSI5_9FLAO</name>